<dbReference type="InterPro" id="IPR008271">
    <property type="entry name" value="Ser/Thr_kinase_AS"/>
</dbReference>
<protein>
    <submittedName>
        <fullName evidence="6">Putative serine/threonine-protein kinase</fullName>
    </submittedName>
</protein>
<evidence type="ECO:0000256" key="3">
    <source>
        <dbReference type="ARBA" id="ARBA00022777"/>
    </source>
</evidence>
<comment type="caution">
    <text evidence="6">The sequence shown here is derived from an EMBL/GenBank/DDBJ whole genome shotgun (WGS) entry which is preliminary data.</text>
</comment>
<dbReference type="InterPro" id="IPR011009">
    <property type="entry name" value="Kinase-like_dom_sf"/>
</dbReference>
<dbReference type="STRING" id="391625.PPSIR1_19594"/>
<proteinExistence type="predicted"/>
<evidence type="ECO:0000256" key="2">
    <source>
        <dbReference type="ARBA" id="ARBA00022741"/>
    </source>
</evidence>
<dbReference type="eggNOG" id="COG0515">
    <property type="taxonomic scope" value="Bacteria"/>
</dbReference>
<dbReference type="PANTHER" id="PTHR43289">
    <property type="entry name" value="MITOGEN-ACTIVATED PROTEIN KINASE KINASE KINASE 20-RELATED"/>
    <property type="match status" value="1"/>
</dbReference>
<name>A6GAL8_9BACT</name>
<evidence type="ECO:0000256" key="4">
    <source>
        <dbReference type="ARBA" id="ARBA00022840"/>
    </source>
</evidence>
<evidence type="ECO:0000259" key="5">
    <source>
        <dbReference type="PROSITE" id="PS50011"/>
    </source>
</evidence>
<sequence>MEPVIPESLLRRPELARQPVPLARRAEQARPVTPSWLIEPKDDRLVAGTMLAHTKQYRVEGCIGEGGMGWVYKAWDPVLERAVALKVMKPDVPESERERFRYEAVWGARFCHPSIARVYDLVGVPGQGISWFVMEFLPGRDLGTLMRRAKQRGTHMPLRMIADVFRQILSALQYSHDCRVVHRDVKPENMFVTRDPNTRFVTSKLLDFGVALDLSTAGTKVERHLVGDPRYIAPEQTEHGREVDHRADIYAAGMSLYEALTNRHPFEQLLGGPFHALLHAQRSQGFAPPSNYLPDELPATVVHGLDVVIAKATSKDPDDRFEDAKSMRDTMLEVLKS</sequence>
<keyword evidence="1" id="KW-0808">Transferase</keyword>
<dbReference type="PROSITE" id="PS50011">
    <property type="entry name" value="PROTEIN_KINASE_DOM"/>
    <property type="match status" value="1"/>
</dbReference>
<dbReference type="InterPro" id="IPR000719">
    <property type="entry name" value="Prot_kinase_dom"/>
</dbReference>
<dbReference type="PANTHER" id="PTHR43289:SF34">
    <property type="entry name" value="SERINE_THREONINE-PROTEIN KINASE YBDM-RELATED"/>
    <property type="match status" value="1"/>
</dbReference>
<dbReference type="EMBL" id="ABCS01000052">
    <property type="protein sequence ID" value="EDM77080.1"/>
    <property type="molecule type" value="Genomic_DNA"/>
</dbReference>
<gene>
    <name evidence="6" type="ORF">PPSIR1_19594</name>
</gene>
<reference evidence="6 7" key="1">
    <citation type="submission" date="2007-06" db="EMBL/GenBank/DDBJ databases">
        <authorList>
            <person name="Shimkets L."/>
            <person name="Ferriera S."/>
            <person name="Johnson J."/>
            <person name="Kravitz S."/>
            <person name="Beeson K."/>
            <person name="Sutton G."/>
            <person name="Rogers Y.-H."/>
            <person name="Friedman R."/>
            <person name="Frazier M."/>
            <person name="Venter J.C."/>
        </authorList>
    </citation>
    <scope>NUCLEOTIDE SEQUENCE [LARGE SCALE GENOMIC DNA]</scope>
    <source>
        <strain evidence="6 7">SIR-1</strain>
    </source>
</reference>
<evidence type="ECO:0000313" key="6">
    <source>
        <dbReference type="EMBL" id="EDM77080.1"/>
    </source>
</evidence>
<keyword evidence="3 6" id="KW-0418">Kinase</keyword>
<keyword evidence="4" id="KW-0067">ATP-binding</keyword>
<accession>A6GAL8</accession>
<feature type="domain" description="Protein kinase" evidence="5">
    <location>
        <begin position="57"/>
        <end position="332"/>
    </location>
</feature>
<dbReference type="Gene3D" id="1.10.510.10">
    <property type="entry name" value="Transferase(Phosphotransferase) domain 1"/>
    <property type="match status" value="1"/>
</dbReference>
<organism evidence="6 7">
    <name type="scientific">Plesiocystis pacifica SIR-1</name>
    <dbReference type="NCBI Taxonomy" id="391625"/>
    <lineage>
        <taxon>Bacteria</taxon>
        <taxon>Pseudomonadati</taxon>
        <taxon>Myxococcota</taxon>
        <taxon>Polyangia</taxon>
        <taxon>Nannocystales</taxon>
        <taxon>Nannocystaceae</taxon>
        <taxon>Plesiocystis</taxon>
    </lineage>
</organism>
<dbReference type="GO" id="GO:0005524">
    <property type="term" value="F:ATP binding"/>
    <property type="evidence" value="ECO:0007669"/>
    <property type="project" value="UniProtKB-KW"/>
</dbReference>
<dbReference type="Proteomes" id="UP000005801">
    <property type="component" value="Unassembled WGS sequence"/>
</dbReference>
<evidence type="ECO:0000313" key="7">
    <source>
        <dbReference type="Proteomes" id="UP000005801"/>
    </source>
</evidence>
<dbReference type="SMART" id="SM00220">
    <property type="entry name" value="S_TKc"/>
    <property type="match status" value="1"/>
</dbReference>
<dbReference type="AlphaFoldDB" id="A6GAL8"/>
<dbReference type="GO" id="GO:0004674">
    <property type="term" value="F:protein serine/threonine kinase activity"/>
    <property type="evidence" value="ECO:0007669"/>
    <property type="project" value="TreeGrafter"/>
</dbReference>
<dbReference type="RefSeq" id="WP_006973760.1">
    <property type="nucleotide sequence ID" value="NZ_ABCS01000052.1"/>
</dbReference>
<keyword evidence="2" id="KW-0547">Nucleotide-binding</keyword>
<dbReference type="SUPFAM" id="SSF56112">
    <property type="entry name" value="Protein kinase-like (PK-like)"/>
    <property type="match status" value="1"/>
</dbReference>
<dbReference type="Pfam" id="PF00069">
    <property type="entry name" value="Pkinase"/>
    <property type="match status" value="1"/>
</dbReference>
<keyword evidence="7" id="KW-1185">Reference proteome</keyword>
<dbReference type="PROSITE" id="PS00108">
    <property type="entry name" value="PROTEIN_KINASE_ST"/>
    <property type="match status" value="1"/>
</dbReference>
<dbReference type="Gene3D" id="3.30.200.20">
    <property type="entry name" value="Phosphorylase Kinase, domain 1"/>
    <property type="match status" value="1"/>
</dbReference>
<dbReference type="OrthoDB" id="9779541at2"/>
<dbReference type="CDD" id="cd14014">
    <property type="entry name" value="STKc_PknB_like"/>
    <property type="match status" value="1"/>
</dbReference>
<evidence type="ECO:0000256" key="1">
    <source>
        <dbReference type="ARBA" id="ARBA00022679"/>
    </source>
</evidence>